<protein>
    <submittedName>
        <fullName evidence="1">Uncharacterized protein</fullName>
    </submittedName>
</protein>
<gene>
    <name evidence="1" type="ORF">ymoll0001_23400</name>
</gene>
<proteinExistence type="predicted"/>
<dbReference type="Proteomes" id="UP000003027">
    <property type="component" value="Unassembled WGS sequence"/>
</dbReference>
<keyword evidence="2" id="KW-1185">Reference proteome</keyword>
<accession>A0ABP2EJB9</accession>
<evidence type="ECO:0000313" key="1">
    <source>
        <dbReference type="EMBL" id="EEQ11951.1"/>
    </source>
</evidence>
<comment type="caution">
    <text evidence="1">The sequence shown here is derived from an EMBL/GenBank/DDBJ whole genome shotgun (WGS) entry which is preliminary data.</text>
</comment>
<dbReference type="EMBL" id="AALD02000004">
    <property type="protein sequence ID" value="EEQ11951.1"/>
    <property type="molecule type" value="Genomic_DNA"/>
</dbReference>
<evidence type="ECO:0000313" key="2">
    <source>
        <dbReference type="Proteomes" id="UP000003027"/>
    </source>
</evidence>
<sequence>MISTLNAQGSAMKDEKMASLVGLKTALTKITTQSESKKTEFSSKLDDKKIKKDDLMSSLGNGTQRGFGINLNVTSNRQDLM</sequence>
<name>A0ABP2EJB9_YERMW</name>
<reference evidence="1" key="1">
    <citation type="submission" date="2008-12" db="EMBL/GenBank/DDBJ databases">
        <title>Annotation of the Yersinia mollaretii ATCC 43969 genome.</title>
        <authorList>
            <person name="Read T.D."/>
            <person name="Akmal A."/>
            <person name="Bishop-Lilly K."/>
            <person name="Chen P.E."/>
            <person name="Cook C."/>
            <person name="Kiley M.P."/>
            <person name="Lentz S."/>
            <person name="Mateczun A."/>
            <person name="Nagarajan N."/>
            <person name="Nolan N."/>
            <person name="Osborne B.I."/>
            <person name="Pop M."/>
            <person name="Sozhamannan S."/>
            <person name="Stewart A.C."/>
            <person name="Sulakvelidze A."/>
            <person name="Thomason B."/>
            <person name="Willner K."/>
            <person name="Zwick M.E."/>
        </authorList>
    </citation>
    <scope>NUCLEOTIDE SEQUENCE [LARGE SCALE GENOMIC DNA]</scope>
    <source>
        <strain evidence="1">ATCC 43969</strain>
    </source>
</reference>
<organism evidence="1 2">
    <name type="scientific">Yersinia mollaretii (strain ATCC 43969 / DSM 18520 / CIP 103324 / CNY 7263 / WAIP 204)</name>
    <dbReference type="NCBI Taxonomy" id="349967"/>
    <lineage>
        <taxon>Bacteria</taxon>
        <taxon>Pseudomonadati</taxon>
        <taxon>Pseudomonadota</taxon>
        <taxon>Gammaproteobacteria</taxon>
        <taxon>Enterobacterales</taxon>
        <taxon>Yersiniaceae</taxon>
        <taxon>Yersinia</taxon>
    </lineage>
</organism>